<dbReference type="Gene3D" id="1.10.8.60">
    <property type="match status" value="2"/>
</dbReference>
<feature type="domain" description="Clp ATPase C-terminal" evidence="7">
    <location>
        <begin position="769"/>
        <end position="854"/>
    </location>
</feature>
<keyword evidence="5" id="KW-0812">Transmembrane</keyword>
<keyword evidence="3" id="KW-0067">ATP-binding</keyword>
<reference evidence="8 9" key="1">
    <citation type="journal article" date="2015" name="Nature">
        <title>rRNA introns, odd ribosomes, and small enigmatic genomes across a large radiation of phyla.</title>
        <authorList>
            <person name="Brown C.T."/>
            <person name="Hug L.A."/>
            <person name="Thomas B.C."/>
            <person name="Sharon I."/>
            <person name="Castelle C.J."/>
            <person name="Singh A."/>
            <person name="Wilkins M.J."/>
            <person name="Williams K.H."/>
            <person name="Banfield J.F."/>
        </authorList>
    </citation>
    <scope>NUCLEOTIDE SEQUENCE [LARGE SCALE GENOMIC DNA]</scope>
</reference>
<dbReference type="EMBL" id="LCBF01000009">
    <property type="protein sequence ID" value="KKS07317.1"/>
    <property type="molecule type" value="Genomic_DNA"/>
</dbReference>
<proteinExistence type="predicted"/>
<keyword evidence="5" id="KW-0472">Membrane</keyword>
<evidence type="ECO:0000256" key="2">
    <source>
        <dbReference type="ARBA" id="ARBA00022741"/>
    </source>
</evidence>
<feature type="transmembrane region" description="Helical" evidence="5">
    <location>
        <begin position="98"/>
        <end position="121"/>
    </location>
</feature>
<evidence type="ECO:0000256" key="4">
    <source>
        <dbReference type="ARBA" id="ARBA00023186"/>
    </source>
</evidence>
<dbReference type="InterPro" id="IPR050130">
    <property type="entry name" value="ClpA_ClpB"/>
</dbReference>
<evidence type="ECO:0000256" key="1">
    <source>
        <dbReference type="ARBA" id="ARBA00022737"/>
    </source>
</evidence>
<protein>
    <recommendedName>
        <fullName evidence="10">Chaperone, Hsp100 family, ClpC-type</fullName>
    </recommendedName>
</protein>
<evidence type="ECO:0008006" key="10">
    <source>
        <dbReference type="Google" id="ProtNLM"/>
    </source>
</evidence>
<keyword evidence="2" id="KW-0547">Nucleotide-binding</keyword>
<dbReference type="PRINTS" id="PR00300">
    <property type="entry name" value="CLPPROTEASEA"/>
</dbReference>
<evidence type="ECO:0000256" key="5">
    <source>
        <dbReference type="SAM" id="Phobius"/>
    </source>
</evidence>
<keyword evidence="1" id="KW-0677">Repeat</keyword>
<accession>A0A0G0W5L1</accession>
<dbReference type="InterPro" id="IPR027417">
    <property type="entry name" value="P-loop_NTPase"/>
</dbReference>
<evidence type="ECO:0000259" key="7">
    <source>
        <dbReference type="SMART" id="SM01086"/>
    </source>
</evidence>
<keyword evidence="4" id="KW-0143">Chaperone</keyword>
<dbReference type="CDD" id="cd00009">
    <property type="entry name" value="AAA"/>
    <property type="match status" value="1"/>
</dbReference>
<evidence type="ECO:0000313" key="8">
    <source>
        <dbReference type="EMBL" id="KKS07317.1"/>
    </source>
</evidence>
<dbReference type="Pfam" id="PF10431">
    <property type="entry name" value="ClpB_D2-small"/>
    <property type="match status" value="1"/>
</dbReference>
<dbReference type="Gene3D" id="3.40.50.300">
    <property type="entry name" value="P-loop containing nucleotide triphosphate hydrolases"/>
    <property type="match status" value="2"/>
</dbReference>
<gene>
    <name evidence="8" type="ORF">UU59_C0009G0008</name>
</gene>
<dbReference type="Pfam" id="PF07724">
    <property type="entry name" value="AAA_2"/>
    <property type="match status" value="1"/>
</dbReference>
<dbReference type="InterPro" id="IPR041546">
    <property type="entry name" value="ClpA/ClpB_AAA_lid"/>
</dbReference>
<dbReference type="GO" id="GO:0005737">
    <property type="term" value="C:cytoplasm"/>
    <property type="evidence" value="ECO:0007669"/>
    <property type="project" value="TreeGrafter"/>
</dbReference>
<dbReference type="PANTHER" id="PTHR11638:SF18">
    <property type="entry name" value="HEAT SHOCK PROTEIN 104"/>
    <property type="match status" value="1"/>
</dbReference>
<dbReference type="InterPro" id="IPR019489">
    <property type="entry name" value="Clp_ATPase_C"/>
</dbReference>
<dbReference type="CDD" id="cd19499">
    <property type="entry name" value="RecA-like_ClpB_Hsp104-like"/>
    <property type="match status" value="1"/>
</dbReference>
<dbReference type="GO" id="GO:0034605">
    <property type="term" value="P:cellular response to heat"/>
    <property type="evidence" value="ECO:0007669"/>
    <property type="project" value="TreeGrafter"/>
</dbReference>
<feature type="domain" description="AAA+ ATPase" evidence="6">
    <location>
        <begin position="603"/>
        <end position="770"/>
    </location>
</feature>
<organism evidence="8 9">
    <name type="scientific">candidate division WWE3 bacterium GW2011_GWE1_41_27</name>
    <dbReference type="NCBI Taxonomy" id="1619131"/>
    <lineage>
        <taxon>Bacteria</taxon>
        <taxon>Katanobacteria</taxon>
    </lineage>
</organism>
<evidence type="ECO:0000259" key="6">
    <source>
        <dbReference type="SMART" id="SM00382"/>
    </source>
</evidence>
<feature type="transmembrane region" description="Helical" evidence="5">
    <location>
        <begin position="68"/>
        <end position="92"/>
    </location>
</feature>
<keyword evidence="5" id="KW-1133">Transmembrane helix</keyword>
<evidence type="ECO:0000256" key="3">
    <source>
        <dbReference type="ARBA" id="ARBA00022840"/>
    </source>
</evidence>
<comment type="caution">
    <text evidence="8">The sequence shown here is derived from an EMBL/GenBank/DDBJ whole genome shotgun (WGS) entry which is preliminary data.</text>
</comment>
<dbReference type="Proteomes" id="UP000034544">
    <property type="component" value="Unassembled WGS sequence"/>
</dbReference>
<sequence>MKSLPRLPHEFIIWWLLKAPRRILKISSRMLVLTNNQISFTTNLRLLFVPLFGDYSIVGRLIGVPIRIAWLISGLVFFLLLIPVCALFPVAWYMAPAFVYKFGGPAYALAYILALYLLYLLRNRDIPRVRISKNTKENFEESCRNNVLTALEKLEADQSSGMKWLFDLPSSEKIFRRSEINTGLLFERLRSAPSIQITALGHGAFADALRFKSKYIETEHLLLTLLNNIPKIDIILSSLNTSIKNVIGSIEWESDKRNARDRIFLWQEDYELMFTGGFGKGMLGRVTPNLDAVSRDYTREISLGKYKKILGREEDVKKVAQILSGSKENVLVIGEPGSGKTTLVLGIAQAIMESNEYKSLSNHRLVGLDIGSLLSGATSPGMIAENLKKVMDEVRGSGDIILFIDEIHNLVAGAGDSSAETSKIYTMLEPHLSSDKIKFLGATTVSNFRKYIEPNGAFSRLFHLVQIDELPKDVTVKILENKADKLEIQKNILVTYPALVRTVELSEKLMHERVLPDKAIDILNRTSTKVGGSSSILASPHIAATIAEMTKIPVETVTQDEAQKLLSIEDTMKKMVIGQDEAVKQISTALRRARAGIRDQNKPIASFLFVGTTGIGKTQTAKALAEHYFGSAVNMIRLDMSEYQQLDSMNRLLGDVNGSSKGLLTEMVRSKPFALILLDEIEKAHPNILLTFLQVLDEGKLTDNSGMKIDFTNTIIIATSNVGTKSIQQVFSEHGTLQKMRERALADVREKFAPEFLNRFSGIIVFNPLTEQNVREITLLMLDKVKALSEEKGIHVKFKPELVDVLSVKGYSPEWGARPLARLIEDTVETYIATKMLKKEFNAGDQLLIGTEAME</sequence>
<dbReference type="AlphaFoldDB" id="A0A0G0W5L1"/>
<dbReference type="InterPro" id="IPR001270">
    <property type="entry name" value="ClpA/B"/>
</dbReference>
<dbReference type="PATRIC" id="fig|1619131.3.peg.267"/>
<dbReference type="Pfam" id="PF17871">
    <property type="entry name" value="AAA_lid_9"/>
    <property type="match status" value="1"/>
</dbReference>
<dbReference type="SMART" id="SM01086">
    <property type="entry name" value="ClpB_D2-small"/>
    <property type="match status" value="1"/>
</dbReference>
<name>A0A0G0W5L1_UNCKA</name>
<dbReference type="InterPro" id="IPR003959">
    <property type="entry name" value="ATPase_AAA_core"/>
</dbReference>
<dbReference type="SMART" id="SM00382">
    <property type="entry name" value="AAA"/>
    <property type="match status" value="2"/>
</dbReference>
<dbReference type="SUPFAM" id="SSF52540">
    <property type="entry name" value="P-loop containing nucleoside triphosphate hydrolases"/>
    <property type="match status" value="2"/>
</dbReference>
<dbReference type="Pfam" id="PF00004">
    <property type="entry name" value="AAA"/>
    <property type="match status" value="1"/>
</dbReference>
<evidence type="ECO:0000313" key="9">
    <source>
        <dbReference type="Proteomes" id="UP000034544"/>
    </source>
</evidence>
<dbReference type="InterPro" id="IPR003593">
    <property type="entry name" value="AAA+_ATPase"/>
</dbReference>
<dbReference type="GO" id="GO:0005524">
    <property type="term" value="F:ATP binding"/>
    <property type="evidence" value="ECO:0007669"/>
    <property type="project" value="UniProtKB-KW"/>
</dbReference>
<dbReference type="GO" id="GO:0016887">
    <property type="term" value="F:ATP hydrolysis activity"/>
    <property type="evidence" value="ECO:0007669"/>
    <property type="project" value="InterPro"/>
</dbReference>
<feature type="domain" description="AAA+ ATPase" evidence="6">
    <location>
        <begin position="326"/>
        <end position="468"/>
    </location>
</feature>
<dbReference type="PANTHER" id="PTHR11638">
    <property type="entry name" value="ATP-DEPENDENT CLP PROTEASE"/>
    <property type="match status" value="1"/>
</dbReference>